<dbReference type="OrthoDB" id="408493at2759"/>
<gene>
    <name evidence="1" type="ORF">MUK42_11661</name>
</gene>
<evidence type="ECO:0000313" key="2">
    <source>
        <dbReference type="Proteomes" id="UP001055439"/>
    </source>
</evidence>
<reference evidence="1" key="1">
    <citation type="submission" date="2022-05" db="EMBL/GenBank/DDBJ databases">
        <title>The Musa troglodytarum L. genome provides insights into the mechanism of non-climacteric behaviour and enrichment of carotenoids.</title>
        <authorList>
            <person name="Wang J."/>
        </authorList>
    </citation>
    <scope>NUCLEOTIDE SEQUENCE</scope>
    <source>
        <tissue evidence="1">Leaf</tissue>
    </source>
</reference>
<name>A0A9E7GTE2_9LILI</name>
<accession>A0A9E7GTE2</accession>
<evidence type="ECO:0000313" key="1">
    <source>
        <dbReference type="EMBL" id="URE21356.1"/>
    </source>
</evidence>
<keyword evidence="2" id="KW-1185">Reference proteome</keyword>
<sequence>MALLLTMVLSIFFFSFKPTLQLLLGIIICMISLHMYFAPAQTLVDLPATTNLALDTLKEIAAEQRGES</sequence>
<protein>
    <submittedName>
        <fullName evidence="1">Nucleotide-sugar transporter</fullName>
    </submittedName>
</protein>
<dbReference type="AlphaFoldDB" id="A0A9E7GTE2"/>
<proteinExistence type="predicted"/>
<dbReference type="Proteomes" id="UP001055439">
    <property type="component" value="Chromosome 7"/>
</dbReference>
<organism evidence="1 2">
    <name type="scientific">Musa troglodytarum</name>
    <name type="common">fe'i banana</name>
    <dbReference type="NCBI Taxonomy" id="320322"/>
    <lineage>
        <taxon>Eukaryota</taxon>
        <taxon>Viridiplantae</taxon>
        <taxon>Streptophyta</taxon>
        <taxon>Embryophyta</taxon>
        <taxon>Tracheophyta</taxon>
        <taxon>Spermatophyta</taxon>
        <taxon>Magnoliopsida</taxon>
        <taxon>Liliopsida</taxon>
        <taxon>Zingiberales</taxon>
        <taxon>Musaceae</taxon>
        <taxon>Musa</taxon>
    </lineage>
</organism>
<dbReference type="EMBL" id="CP097509">
    <property type="protein sequence ID" value="URE21356.1"/>
    <property type="molecule type" value="Genomic_DNA"/>
</dbReference>